<keyword evidence="3" id="KW-1185">Reference proteome</keyword>
<feature type="compositionally biased region" description="Polar residues" evidence="1">
    <location>
        <begin position="631"/>
        <end position="640"/>
    </location>
</feature>
<feature type="region of interest" description="Disordered" evidence="1">
    <location>
        <begin position="214"/>
        <end position="238"/>
    </location>
</feature>
<feature type="compositionally biased region" description="Pro residues" evidence="1">
    <location>
        <begin position="486"/>
        <end position="497"/>
    </location>
</feature>
<dbReference type="InParanoid" id="A0A165FK93"/>
<feature type="region of interest" description="Disordered" evidence="1">
    <location>
        <begin position="623"/>
        <end position="678"/>
    </location>
</feature>
<feature type="compositionally biased region" description="Acidic residues" evidence="1">
    <location>
        <begin position="435"/>
        <end position="451"/>
    </location>
</feature>
<gene>
    <name evidence="2" type="ORF">EXIGLDRAFT_150631</name>
</gene>
<feature type="compositionally biased region" description="Pro residues" evidence="1">
    <location>
        <begin position="360"/>
        <end position="369"/>
    </location>
</feature>
<feature type="compositionally biased region" description="Polar residues" evidence="1">
    <location>
        <begin position="383"/>
        <end position="392"/>
    </location>
</feature>
<feature type="compositionally biased region" description="Basic and acidic residues" evidence="1">
    <location>
        <begin position="524"/>
        <end position="536"/>
    </location>
</feature>
<dbReference type="AlphaFoldDB" id="A0A165FK93"/>
<name>A0A165FK93_EXIGL</name>
<evidence type="ECO:0000313" key="2">
    <source>
        <dbReference type="EMBL" id="KZV89130.1"/>
    </source>
</evidence>
<proteinExistence type="predicted"/>
<feature type="compositionally biased region" description="Basic and acidic residues" evidence="1">
    <location>
        <begin position="473"/>
        <end position="484"/>
    </location>
</feature>
<dbReference type="EMBL" id="KV426080">
    <property type="protein sequence ID" value="KZV89130.1"/>
    <property type="molecule type" value="Genomic_DNA"/>
</dbReference>
<evidence type="ECO:0000256" key="1">
    <source>
        <dbReference type="SAM" id="MobiDB-lite"/>
    </source>
</evidence>
<feature type="region of interest" description="Disordered" evidence="1">
    <location>
        <begin position="28"/>
        <end position="177"/>
    </location>
</feature>
<feature type="compositionally biased region" description="Low complexity" evidence="1">
    <location>
        <begin position="215"/>
        <end position="227"/>
    </location>
</feature>
<dbReference type="Proteomes" id="UP000077266">
    <property type="component" value="Unassembled WGS sequence"/>
</dbReference>
<accession>A0A165FK93</accession>
<feature type="compositionally biased region" description="Pro residues" evidence="1">
    <location>
        <begin position="419"/>
        <end position="434"/>
    </location>
</feature>
<protein>
    <submittedName>
        <fullName evidence="2">Uncharacterized protein</fullName>
    </submittedName>
</protein>
<dbReference type="STRING" id="1314781.A0A165FK93"/>
<feature type="region of interest" description="Disordered" evidence="1">
    <location>
        <begin position="354"/>
        <end position="574"/>
    </location>
</feature>
<reference evidence="2 3" key="1">
    <citation type="journal article" date="2016" name="Mol. Biol. Evol.">
        <title>Comparative Genomics of Early-Diverging Mushroom-Forming Fungi Provides Insights into the Origins of Lignocellulose Decay Capabilities.</title>
        <authorList>
            <person name="Nagy L.G."/>
            <person name="Riley R."/>
            <person name="Tritt A."/>
            <person name="Adam C."/>
            <person name="Daum C."/>
            <person name="Floudas D."/>
            <person name="Sun H."/>
            <person name="Yadav J.S."/>
            <person name="Pangilinan J."/>
            <person name="Larsson K.H."/>
            <person name="Matsuura K."/>
            <person name="Barry K."/>
            <person name="Labutti K."/>
            <person name="Kuo R."/>
            <person name="Ohm R.A."/>
            <person name="Bhattacharya S.S."/>
            <person name="Shirouzu T."/>
            <person name="Yoshinaga Y."/>
            <person name="Martin F.M."/>
            <person name="Grigoriev I.V."/>
            <person name="Hibbett D.S."/>
        </authorList>
    </citation>
    <scope>NUCLEOTIDE SEQUENCE [LARGE SCALE GENOMIC DNA]</scope>
    <source>
        <strain evidence="2 3">HHB12029</strain>
    </source>
</reference>
<organism evidence="2 3">
    <name type="scientific">Exidia glandulosa HHB12029</name>
    <dbReference type="NCBI Taxonomy" id="1314781"/>
    <lineage>
        <taxon>Eukaryota</taxon>
        <taxon>Fungi</taxon>
        <taxon>Dikarya</taxon>
        <taxon>Basidiomycota</taxon>
        <taxon>Agaricomycotina</taxon>
        <taxon>Agaricomycetes</taxon>
        <taxon>Auriculariales</taxon>
        <taxon>Exidiaceae</taxon>
        <taxon>Exidia</taxon>
    </lineage>
</organism>
<feature type="compositionally biased region" description="Pro residues" evidence="1">
    <location>
        <begin position="561"/>
        <end position="570"/>
    </location>
</feature>
<feature type="compositionally biased region" description="Basic residues" evidence="1">
    <location>
        <begin position="149"/>
        <end position="158"/>
    </location>
</feature>
<evidence type="ECO:0000313" key="3">
    <source>
        <dbReference type="Proteomes" id="UP000077266"/>
    </source>
</evidence>
<feature type="compositionally biased region" description="Low complexity" evidence="1">
    <location>
        <begin position="31"/>
        <end position="71"/>
    </location>
</feature>
<feature type="compositionally biased region" description="Basic and acidic residues" evidence="1">
    <location>
        <begin position="394"/>
        <end position="403"/>
    </location>
</feature>
<feature type="compositionally biased region" description="Low complexity" evidence="1">
    <location>
        <begin position="89"/>
        <end position="143"/>
    </location>
</feature>
<sequence>MASTTLRLELPDTGATQFNQRAFAHLGFGSGAASSPASSSGTSSSSPASATTSANTSPASSDDNTAAAAASAERKRARNGQAGIGHGGATTSTSRAPGASGSGPGSSSSTVAATSSRSSTLPTHSSVGLPAVAEASSLSSPSLPAVPPPRRRVRRSHTQRPAITPGAGPSSQPMDAPARPLLELSLPELTILGSLSPLVENQHHHGQLWVADTLSTSPMPSTSASPARTGSTSRGDPLIEHQMPSTPPAPIPADANGLALFAEQSELDLHMPAFDAIARTRQYASSASASTASVSTSELASEDARELAAPVLSLNLNINISSDSLFSDLGSENQQHPPALPRLADDARYRLRPAASFDSEPPPSPPPPVIHVTPRNRQRERPSSSGDVSQVLPQRERPSRADLVRSGFWSSGVRERRTPAPPTPPPPPVPALPEPEPELPVEEPQQIEDDPVVPVRARDRVRMVQSGFWSSGTRERRDRERLRTEIPPPVPPMPMPTELPEQAPEPEAPVPDQPAQAADTSMTPEEREERRRELRLQRQRSGFWSSGARERRTPRSRAVVPPMPEPPVLPAPVVTTREPLLPTVVDLTTTGARRTEVFRDPVTMLSSTSTGPSLPPLSSLVTQPTTPALPTGSSTGTWDSHVSPLGARDRERPRLPPLQPITPGLPTAASTGTWDSHASPLRPTPTIAMPRLDFDISPTFTTSGSAPAGQLAFTLPPIASTSTSSTRDPPSLPPIATSSSPSREPYLPPIASSSRQPYVFFGVHPISPLIVPQAPNFQHNDARTIPSVHSFVFVVIKSRTDVDVAV</sequence>
<feature type="region of interest" description="Disordered" evidence="1">
    <location>
        <begin position="718"/>
        <end position="748"/>
    </location>
</feature>